<feature type="compositionally biased region" description="Basic and acidic residues" evidence="1">
    <location>
        <begin position="332"/>
        <end position="351"/>
    </location>
</feature>
<dbReference type="AlphaFoldDB" id="A0A5C2S1B2"/>
<feature type="region of interest" description="Disordered" evidence="1">
    <location>
        <begin position="312"/>
        <end position="383"/>
    </location>
</feature>
<feature type="compositionally biased region" description="Low complexity" evidence="1">
    <location>
        <begin position="193"/>
        <end position="212"/>
    </location>
</feature>
<dbReference type="SUPFAM" id="SSF53335">
    <property type="entry name" value="S-adenosyl-L-methionine-dependent methyltransferases"/>
    <property type="match status" value="1"/>
</dbReference>
<dbReference type="PANTHER" id="PTHR43591">
    <property type="entry name" value="METHYLTRANSFERASE"/>
    <property type="match status" value="1"/>
</dbReference>
<evidence type="ECO:0000256" key="1">
    <source>
        <dbReference type="SAM" id="MobiDB-lite"/>
    </source>
</evidence>
<feature type="compositionally biased region" description="Low complexity" evidence="1">
    <location>
        <begin position="356"/>
        <end position="380"/>
    </location>
</feature>
<dbReference type="CDD" id="cd02440">
    <property type="entry name" value="AdoMet_MTases"/>
    <property type="match status" value="1"/>
</dbReference>
<dbReference type="Pfam" id="PF13649">
    <property type="entry name" value="Methyltransf_25"/>
    <property type="match status" value="1"/>
</dbReference>
<dbReference type="OrthoDB" id="2013972at2759"/>
<organism evidence="3 4">
    <name type="scientific">Lentinus tigrinus ALCF2SS1-6</name>
    <dbReference type="NCBI Taxonomy" id="1328759"/>
    <lineage>
        <taxon>Eukaryota</taxon>
        <taxon>Fungi</taxon>
        <taxon>Dikarya</taxon>
        <taxon>Basidiomycota</taxon>
        <taxon>Agaricomycotina</taxon>
        <taxon>Agaricomycetes</taxon>
        <taxon>Polyporales</taxon>
        <taxon>Polyporaceae</taxon>
        <taxon>Lentinus</taxon>
    </lineage>
</organism>
<feature type="domain" description="Methyltransferase" evidence="2">
    <location>
        <begin position="54"/>
        <end position="159"/>
    </location>
</feature>
<reference evidence="3" key="1">
    <citation type="journal article" date="2018" name="Genome Biol. Evol.">
        <title>Genomics and development of Lentinus tigrinus, a white-rot wood-decaying mushroom with dimorphic fruiting bodies.</title>
        <authorList>
            <person name="Wu B."/>
            <person name="Xu Z."/>
            <person name="Knudson A."/>
            <person name="Carlson A."/>
            <person name="Chen N."/>
            <person name="Kovaka S."/>
            <person name="LaButti K."/>
            <person name="Lipzen A."/>
            <person name="Pennachio C."/>
            <person name="Riley R."/>
            <person name="Schakwitz W."/>
            <person name="Umezawa K."/>
            <person name="Ohm R.A."/>
            <person name="Grigoriev I.V."/>
            <person name="Nagy L.G."/>
            <person name="Gibbons J."/>
            <person name="Hibbett D."/>
        </authorList>
    </citation>
    <scope>NUCLEOTIDE SEQUENCE [LARGE SCALE GENOMIC DNA]</scope>
    <source>
        <strain evidence="3">ALCF2SS1-6</strain>
    </source>
</reference>
<proteinExistence type="predicted"/>
<evidence type="ECO:0000313" key="4">
    <source>
        <dbReference type="Proteomes" id="UP000313359"/>
    </source>
</evidence>
<feature type="region of interest" description="Disordered" evidence="1">
    <location>
        <begin position="527"/>
        <end position="550"/>
    </location>
</feature>
<dbReference type="Proteomes" id="UP000313359">
    <property type="component" value="Unassembled WGS sequence"/>
</dbReference>
<dbReference type="PANTHER" id="PTHR43591:SF24">
    <property type="entry name" value="2-METHOXY-6-POLYPRENYL-1,4-BENZOQUINOL METHYLASE, MITOCHONDRIAL"/>
    <property type="match status" value="1"/>
</dbReference>
<dbReference type="GO" id="GO:0008168">
    <property type="term" value="F:methyltransferase activity"/>
    <property type="evidence" value="ECO:0007669"/>
    <property type="project" value="TreeGrafter"/>
</dbReference>
<accession>A0A5C2S1B2</accession>
<gene>
    <name evidence="3" type="ORF">L227DRAFT_587758</name>
</gene>
<feature type="compositionally biased region" description="Polar residues" evidence="1">
    <location>
        <begin position="527"/>
        <end position="536"/>
    </location>
</feature>
<sequence length="597" mass="66712">MPHHPFRSEDVPYMQAYTQMSLENDYQSHQLLCRLKPSDSPTFHKFGKKPPTDVLDLGCGEGFWVLHAAKLWKSSNTKVTGLDLIDVHNNHVGEVHPNLEPAQLPKNVTWLRANFVKYALPFPDNSFDLVRMANLTLCIPMNRWKFVLTEVRRVLRPSGRLELIDDDLFFPSILPRTARDSPPSPQKHKWKRTASASSASPSRSSSLTRTLSYKALPELPSPHGSPDPKGSKGHARKPSDVEFSTNATISRHVETIFENMLVNKYGISPHPHQFLEQVLRDVFGSECARQTQQLELAVPSREVTESCEAQGLGLGGVSMNTGSTISHGHSKRSSEDKKRSEWMSIDWDKKEKRSRPSSPVPIAISLPSSSPTSTYSGRSSLDSVRSMDLKLDPQLLSLTPKARQLLFGEGENVHGGKTQSWRATGPYQPPGLVLLPSTLIPFPPLDLEMHTCKHMNTLLACKYALSKYIAGQKCEDGQPLLSEREVDDYLWDYECFRRKRFNWPQDIPGLRMEDEFEEPVVPPAPTKSSIFNKFSPSTPPATEPHRSLSSGGLGAPVYGGVSVSRQSSTHVRTIRVYEAVKVHHHCSCHAHGHCDGS</sequence>
<evidence type="ECO:0000313" key="3">
    <source>
        <dbReference type="EMBL" id="RPD57131.1"/>
    </source>
</evidence>
<feature type="region of interest" description="Disordered" evidence="1">
    <location>
        <begin position="175"/>
        <end position="245"/>
    </location>
</feature>
<dbReference type="EMBL" id="ML122283">
    <property type="protein sequence ID" value="RPD57131.1"/>
    <property type="molecule type" value="Genomic_DNA"/>
</dbReference>
<name>A0A5C2S1B2_9APHY</name>
<dbReference type="Gene3D" id="3.40.50.150">
    <property type="entry name" value="Vaccinia Virus protein VP39"/>
    <property type="match status" value="1"/>
</dbReference>
<dbReference type="STRING" id="1328759.A0A5C2S1B2"/>
<dbReference type="InterPro" id="IPR029063">
    <property type="entry name" value="SAM-dependent_MTases_sf"/>
</dbReference>
<keyword evidence="4" id="KW-1185">Reference proteome</keyword>
<protein>
    <recommendedName>
        <fullName evidence="2">Methyltransferase domain-containing protein</fullName>
    </recommendedName>
</protein>
<feature type="compositionally biased region" description="Polar residues" evidence="1">
    <location>
        <begin position="318"/>
        <end position="327"/>
    </location>
</feature>
<dbReference type="InterPro" id="IPR041698">
    <property type="entry name" value="Methyltransf_25"/>
</dbReference>
<evidence type="ECO:0000259" key="2">
    <source>
        <dbReference type="Pfam" id="PF13649"/>
    </source>
</evidence>